<evidence type="ECO:0000256" key="1">
    <source>
        <dbReference type="SAM" id="SignalP"/>
    </source>
</evidence>
<dbReference type="EMBL" id="CP012333">
    <property type="protein sequence ID" value="AKU98786.1"/>
    <property type="molecule type" value="Genomic_DNA"/>
</dbReference>
<keyword evidence="1" id="KW-0732">Signal</keyword>
<dbReference type="OrthoDB" id="5377131at2"/>
<dbReference type="PROSITE" id="PS51257">
    <property type="entry name" value="PROKAR_LIPOPROTEIN"/>
    <property type="match status" value="1"/>
</dbReference>
<protein>
    <recommendedName>
        <fullName evidence="4">Cellulose-binding domain protein</fullName>
    </recommendedName>
</protein>
<evidence type="ECO:0008006" key="4">
    <source>
        <dbReference type="Google" id="ProtNLM"/>
    </source>
</evidence>
<accession>A0A0K1PZI2</accession>
<gene>
    <name evidence="2" type="ORF">AKJ09_05450</name>
</gene>
<evidence type="ECO:0000313" key="2">
    <source>
        <dbReference type="EMBL" id="AKU98786.1"/>
    </source>
</evidence>
<feature type="signal peptide" evidence="1">
    <location>
        <begin position="1"/>
        <end position="22"/>
    </location>
</feature>
<sequence length="688" mass="74174">MALSLGRTLAAMTFLGIAACSASDDPDRLKGGTTEGTDAAADAGIPFEAVPPRAYVAKVKTLLTGLAPTDEEVAVVEQDPSKLAGLVDGWIRQPEGEASIFAFFQSAFQQVQIDGNSFYDQLNYLARNSFKGGMPVGAIMLQQFQESFARTAWQLAMVEGKPFNTLFSTKSFMMTPALVVAMLFFERDSGDGYYPSSIYDELWGAELANMIVTDQGAIPIEQTLDPKSPNYLHWYDGGAKLPCGPKKLFPTNAKNYTTALFHLFLGSWVVGNGNIGPVIDATDACIPKAAGPMLFDDSDIHEWRMVSFRQVDEGELPTRMWDLKTIRASTRDIPIPIRSQRVGPFTTPAFFANWPSNVNNQARGTMNQALIVALGASFDGSNVVAQSGLETNDTLASSDAAHARDPSCQGCHNALDPMRQFITRTFNPWYGVTNKPEDKAKLGSFDFFGNKTEGTSLYDLGRIFQDHPLLPGAWVQKLCFWANSAACSEDDPAFTALADGFKANNYDFRRLLVDFLSSPLVTGAAPTATAQASGELVSISRLDHFCMALQNRLGIKNVCSVTATAVSVSLSIPTDSYTRGAVEPFQPTDPGLITRAATENLCIEIASSVVDVTTGPSRYTSADPNAAILDMVSNVMALTPKDPRYADAVQILKGHYADALAAQQTPTDALESTFTLACTSPSSVSIGL</sequence>
<dbReference type="RefSeq" id="WP_146649825.1">
    <property type="nucleotide sequence ID" value="NZ_CP012333.1"/>
</dbReference>
<keyword evidence="3" id="KW-1185">Reference proteome</keyword>
<dbReference type="KEGG" id="llu:AKJ09_05450"/>
<dbReference type="STRING" id="1391654.AKJ09_05450"/>
<proteinExistence type="predicted"/>
<reference evidence="2 3" key="1">
    <citation type="submission" date="2015-08" db="EMBL/GenBank/DDBJ databases">
        <authorList>
            <person name="Babu N.S."/>
            <person name="Beckwith C.J."/>
            <person name="Beseler K.G."/>
            <person name="Brison A."/>
            <person name="Carone J.V."/>
            <person name="Caskin T.P."/>
            <person name="Diamond M."/>
            <person name="Durham M.E."/>
            <person name="Foxe J.M."/>
            <person name="Go M."/>
            <person name="Henderson B.A."/>
            <person name="Jones I.B."/>
            <person name="McGettigan J.A."/>
            <person name="Micheletti S.J."/>
            <person name="Nasrallah M.E."/>
            <person name="Ortiz D."/>
            <person name="Piller C.R."/>
            <person name="Privatt S.R."/>
            <person name="Schneider S.L."/>
            <person name="Sharp S."/>
            <person name="Smith T.C."/>
            <person name="Stanton J.D."/>
            <person name="Ullery H.E."/>
            <person name="Wilson R.J."/>
            <person name="Serrano M.G."/>
            <person name="Buck G."/>
            <person name="Lee V."/>
            <person name="Wang Y."/>
            <person name="Carvalho R."/>
            <person name="Voegtly L."/>
            <person name="Shi R."/>
            <person name="Duckworth R."/>
            <person name="Johnson A."/>
            <person name="Loviza R."/>
            <person name="Walstead R."/>
            <person name="Shah Z."/>
            <person name="Kiflezghi M."/>
            <person name="Wade K."/>
            <person name="Ball S.L."/>
            <person name="Bradley K.W."/>
            <person name="Asai D.J."/>
            <person name="Bowman C.A."/>
            <person name="Russell D.A."/>
            <person name="Pope W.H."/>
            <person name="Jacobs-Sera D."/>
            <person name="Hendrix R.W."/>
            <person name="Hatfull G.F."/>
        </authorList>
    </citation>
    <scope>NUCLEOTIDE SEQUENCE [LARGE SCALE GENOMIC DNA]</scope>
    <source>
        <strain evidence="2 3">DSM 27648</strain>
    </source>
</reference>
<dbReference type="Proteomes" id="UP000064967">
    <property type="component" value="Chromosome"/>
</dbReference>
<feature type="chain" id="PRO_5005466888" description="Cellulose-binding domain protein" evidence="1">
    <location>
        <begin position="23"/>
        <end position="688"/>
    </location>
</feature>
<evidence type="ECO:0000313" key="3">
    <source>
        <dbReference type="Proteomes" id="UP000064967"/>
    </source>
</evidence>
<name>A0A0K1PZI2_9BACT</name>
<dbReference type="AlphaFoldDB" id="A0A0K1PZI2"/>
<organism evidence="2 3">
    <name type="scientific">Labilithrix luteola</name>
    <dbReference type="NCBI Taxonomy" id="1391654"/>
    <lineage>
        <taxon>Bacteria</taxon>
        <taxon>Pseudomonadati</taxon>
        <taxon>Myxococcota</taxon>
        <taxon>Polyangia</taxon>
        <taxon>Polyangiales</taxon>
        <taxon>Labilitrichaceae</taxon>
        <taxon>Labilithrix</taxon>
    </lineage>
</organism>